<dbReference type="EMBL" id="CAFBMO010000044">
    <property type="protein sequence ID" value="CAB4910541.1"/>
    <property type="molecule type" value="Genomic_DNA"/>
</dbReference>
<reference evidence="2" key="1">
    <citation type="submission" date="2020-05" db="EMBL/GenBank/DDBJ databases">
        <authorList>
            <person name="Chiriac C."/>
            <person name="Salcher M."/>
            <person name="Ghai R."/>
            <person name="Kavagutti S V."/>
        </authorList>
    </citation>
    <scope>NUCLEOTIDE SEQUENCE</scope>
</reference>
<gene>
    <name evidence="1" type="ORF">UFOPK1908_00902</name>
    <name evidence="2" type="ORF">UFOPK2282_00985</name>
    <name evidence="3" type="ORF">UFOPK3576_01083</name>
</gene>
<sequence>MRPLPVFVQYQGEVYAGSMIAWRNIEGITHGVTFGAGLVRFRRFDRDYELWFTQGAIRPANPDDDSVPDEAWTAEAVERFLSTLQEDQTDT</sequence>
<proteinExistence type="predicted"/>
<evidence type="ECO:0000313" key="1">
    <source>
        <dbReference type="EMBL" id="CAB4622267.1"/>
    </source>
</evidence>
<organism evidence="2">
    <name type="scientific">freshwater metagenome</name>
    <dbReference type="NCBI Taxonomy" id="449393"/>
    <lineage>
        <taxon>unclassified sequences</taxon>
        <taxon>metagenomes</taxon>
        <taxon>ecological metagenomes</taxon>
    </lineage>
</organism>
<dbReference type="AlphaFoldDB" id="A0A6J6M8C6"/>
<evidence type="ECO:0000313" key="2">
    <source>
        <dbReference type="EMBL" id="CAB4669238.1"/>
    </source>
</evidence>
<evidence type="ECO:0000313" key="3">
    <source>
        <dbReference type="EMBL" id="CAB4910541.1"/>
    </source>
</evidence>
<name>A0A6J6M8C6_9ZZZZ</name>
<dbReference type="EMBL" id="CAEZVB010000038">
    <property type="protein sequence ID" value="CAB4622267.1"/>
    <property type="molecule type" value="Genomic_DNA"/>
</dbReference>
<protein>
    <submittedName>
        <fullName evidence="2">Unannotated protein</fullName>
    </submittedName>
</protein>
<accession>A0A6J6M8C6</accession>
<dbReference type="EMBL" id="CAEZWR010000113">
    <property type="protein sequence ID" value="CAB4669238.1"/>
    <property type="molecule type" value="Genomic_DNA"/>
</dbReference>